<comment type="caution">
    <text evidence="4">The sequence shown here is derived from an EMBL/GenBank/DDBJ whole genome shotgun (WGS) entry which is preliminary data.</text>
</comment>
<keyword evidence="4" id="KW-0418">Kinase</keyword>
<dbReference type="GO" id="GO:0016301">
    <property type="term" value="F:kinase activity"/>
    <property type="evidence" value="ECO:0007669"/>
    <property type="project" value="UniProtKB-KW"/>
</dbReference>
<dbReference type="AlphaFoldDB" id="A0A2R6R5V7"/>
<evidence type="ECO:0000256" key="2">
    <source>
        <dbReference type="SAM" id="SignalP"/>
    </source>
</evidence>
<reference evidence="5" key="2">
    <citation type="journal article" date="2018" name="BMC Genomics">
        <title>A manually annotated Actinidia chinensis var. chinensis (kiwifruit) genome highlights the challenges associated with draft genomes and gene prediction in plants.</title>
        <authorList>
            <person name="Pilkington S.M."/>
            <person name="Crowhurst R."/>
            <person name="Hilario E."/>
            <person name="Nardozza S."/>
            <person name="Fraser L."/>
            <person name="Peng Y."/>
            <person name="Gunaseelan K."/>
            <person name="Simpson R."/>
            <person name="Tahir J."/>
            <person name="Deroles S.C."/>
            <person name="Templeton K."/>
            <person name="Luo Z."/>
            <person name="Davy M."/>
            <person name="Cheng C."/>
            <person name="McNeilage M."/>
            <person name="Scaglione D."/>
            <person name="Liu Y."/>
            <person name="Zhang Q."/>
            <person name="Datson P."/>
            <person name="De Silva N."/>
            <person name="Gardiner S.E."/>
            <person name="Bassett H."/>
            <person name="Chagne D."/>
            <person name="McCallum J."/>
            <person name="Dzierzon H."/>
            <person name="Deng C."/>
            <person name="Wang Y.Y."/>
            <person name="Barron L."/>
            <person name="Manako K."/>
            <person name="Bowen J."/>
            <person name="Foster T.M."/>
            <person name="Erridge Z.A."/>
            <person name="Tiffin H."/>
            <person name="Waite C.N."/>
            <person name="Davies K.M."/>
            <person name="Grierson E.P."/>
            <person name="Laing W.A."/>
            <person name="Kirk R."/>
            <person name="Chen X."/>
            <person name="Wood M."/>
            <person name="Montefiori M."/>
            <person name="Brummell D.A."/>
            <person name="Schwinn K.E."/>
            <person name="Catanach A."/>
            <person name="Fullerton C."/>
            <person name="Li D."/>
            <person name="Meiyalaghan S."/>
            <person name="Nieuwenhuizen N."/>
            <person name="Read N."/>
            <person name="Prakash R."/>
            <person name="Hunter D."/>
            <person name="Zhang H."/>
            <person name="McKenzie M."/>
            <person name="Knabel M."/>
            <person name="Harris A."/>
            <person name="Allan A.C."/>
            <person name="Gleave A."/>
            <person name="Chen A."/>
            <person name="Janssen B.J."/>
            <person name="Plunkett B."/>
            <person name="Ampomah-Dwamena C."/>
            <person name="Voogd C."/>
            <person name="Leif D."/>
            <person name="Lafferty D."/>
            <person name="Souleyre E.J.F."/>
            <person name="Varkonyi-Gasic E."/>
            <person name="Gambi F."/>
            <person name="Hanley J."/>
            <person name="Yao J.L."/>
            <person name="Cheung J."/>
            <person name="David K.M."/>
            <person name="Warren B."/>
            <person name="Marsh K."/>
            <person name="Snowden K.C."/>
            <person name="Lin-Wang K."/>
            <person name="Brian L."/>
            <person name="Martinez-Sanchez M."/>
            <person name="Wang M."/>
            <person name="Ileperuma N."/>
            <person name="Macnee N."/>
            <person name="Campin R."/>
            <person name="McAtee P."/>
            <person name="Drummond R.S.M."/>
            <person name="Espley R.V."/>
            <person name="Ireland H.S."/>
            <person name="Wu R."/>
            <person name="Atkinson R.G."/>
            <person name="Karunairetnam S."/>
            <person name="Bulley S."/>
            <person name="Chunkath S."/>
            <person name="Hanley Z."/>
            <person name="Storey R."/>
            <person name="Thrimawithana A.H."/>
            <person name="Thomson S."/>
            <person name="David C."/>
            <person name="Testolin R."/>
            <person name="Huang H."/>
            <person name="Hellens R.P."/>
            <person name="Schaffer R.J."/>
        </authorList>
    </citation>
    <scope>NUCLEOTIDE SEQUENCE [LARGE SCALE GENOMIC DNA]</scope>
    <source>
        <strain evidence="5">cv. Red5</strain>
    </source>
</reference>
<protein>
    <submittedName>
        <fullName evidence="4">Myristoylated alanine-rich C-kinase</fullName>
    </submittedName>
</protein>
<dbReference type="Proteomes" id="UP000241394">
    <property type="component" value="Chromosome LG9"/>
</dbReference>
<dbReference type="InParanoid" id="A0A2R6R5V7"/>
<dbReference type="Gramene" id="PSS21400">
    <property type="protein sequence ID" value="PSS21400"/>
    <property type="gene ID" value="CEY00_Acc10444"/>
</dbReference>
<evidence type="ECO:0000259" key="3">
    <source>
        <dbReference type="Pfam" id="PF04195"/>
    </source>
</evidence>
<feature type="signal peptide" evidence="2">
    <location>
        <begin position="1"/>
        <end position="23"/>
    </location>
</feature>
<name>A0A2R6R5V7_ACTCC</name>
<gene>
    <name evidence="4" type="ORF">CEY00_Acc10444</name>
</gene>
<feature type="domain" description="Transposase (putative) gypsy type" evidence="3">
    <location>
        <begin position="153"/>
        <end position="217"/>
    </location>
</feature>
<organism evidence="4 5">
    <name type="scientific">Actinidia chinensis var. chinensis</name>
    <name type="common">Chinese soft-hair kiwi</name>
    <dbReference type="NCBI Taxonomy" id="1590841"/>
    <lineage>
        <taxon>Eukaryota</taxon>
        <taxon>Viridiplantae</taxon>
        <taxon>Streptophyta</taxon>
        <taxon>Embryophyta</taxon>
        <taxon>Tracheophyta</taxon>
        <taxon>Spermatophyta</taxon>
        <taxon>Magnoliopsida</taxon>
        <taxon>eudicotyledons</taxon>
        <taxon>Gunneridae</taxon>
        <taxon>Pentapetalae</taxon>
        <taxon>asterids</taxon>
        <taxon>Ericales</taxon>
        <taxon>Actinidiaceae</taxon>
        <taxon>Actinidia</taxon>
    </lineage>
</organism>
<accession>A0A2R6R5V7</accession>
<evidence type="ECO:0000313" key="5">
    <source>
        <dbReference type="Proteomes" id="UP000241394"/>
    </source>
</evidence>
<feature type="chain" id="PRO_5015358241" evidence="2">
    <location>
        <begin position="24"/>
        <end position="618"/>
    </location>
</feature>
<proteinExistence type="predicted"/>
<feature type="compositionally biased region" description="Basic and acidic residues" evidence="1">
    <location>
        <begin position="353"/>
        <end position="363"/>
    </location>
</feature>
<evidence type="ECO:0000256" key="1">
    <source>
        <dbReference type="SAM" id="MobiDB-lite"/>
    </source>
</evidence>
<feature type="region of interest" description="Disordered" evidence="1">
    <location>
        <begin position="332"/>
        <end position="423"/>
    </location>
</feature>
<dbReference type="PANTHER" id="PTHR31099:SF49">
    <property type="entry name" value="MYOSIN HEAVY CHAIN-LIKE PROTEIN"/>
    <property type="match status" value="1"/>
</dbReference>
<dbReference type="InterPro" id="IPR007321">
    <property type="entry name" value="Transposase_28"/>
</dbReference>
<dbReference type="Pfam" id="PF04195">
    <property type="entry name" value="Transposase_28"/>
    <property type="match status" value="1"/>
</dbReference>
<feature type="compositionally biased region" description="Basic and acidic residues" evidence="1">
    <location>
        <begin position="369"/>
        <end position="402"/>
    </location>
</feature>
<dbReference type="PANTHER" id="PTHR31099">
    <property type="entry name" value="OS06G0165300 PROTEIN"/>
    <property type="match status" value="1"/>
</dbReference>
<keyword evidence="2" id="KW-0732">Signal</keyword>
<dbReference type="STRING" id="1590841.A0A2R6R5V7"/>
<evidence type="ECO:0000313" key="4">
    <source>
        <dbReference type="EMBL" id="PSS21400.1"/>
    </source>
</evidence>
<keyword evidence="5" id="KW-1185">Reference proteome</keyword>
<keyword evidence="4" id="KW-0808">Transferase</keyword>
<dbReference type="OMA" id="APWHCAV"/>
<dbReference type="EMBL" id="NKQK01000009">
    <property type="protein sequence ID" value="PSS21400.1"/>
    <property type="molecule type" value="Genomic_DNA"/>
</dbReference>
<sequence>MPCGELPAIIGIVMVLLQGEISGDEPGYRRGTKRRIRILRSGEVNWRNLYAYIGKCQQIAALVLISSSPNSWSPSVTFCLSKSVAGIAYGSPALETNPLDAIHPSVEEKTNIMTLEELNALRETYSFPSRVRVRLPKEKETIISARPGEVPFYKAAFSAGLRFPIHPTIRLILQFYNIYPTQLIPNAWRSIACSMAMWRVFKYTLSLSEFRNLFSLNSNPKADQGCLYFKARNKKTLLGGYPNIVKGWKTKFFFVSGDEWEFPEGSSREGTLRVPKTWGFQHYNIPPRLHGDEPKVFKEIFRSVEKIGRFLVPVLLESKLFRRVFVFPGSMASGTAGEGRPGGEVLSSSGDVGESRPSHEHVRGVISEKCSEKSLDSSPSKKEKVDDGLKGKGVDCESEGKKKATSSSKAPITPATAFSSPKEETVVGVIPPADKEKVEKLALDQTATKLFHVIGQALVLSSSLVVQSREVGEHASLQEGRATSMETEANDELAKMKSDQDSLADKFERSGFLVVELRKALDKAKESAVEEFKSSSEFVVAVEHSSSKYFGEGVDFCKVQLHRYHPDIAIDLEGTVVDQDLLAEQDETAKEKEKENMDKNEGVMKKIPPLFEFFFCEI</sequence>
<reference evidence="4 5" key="1">
    <citation type="submission" date="2017-07" db="EMBL/GenBank/DDBJ databases">
        <title>An improved, manually edited Actinidia chinensis var. chinensis (kiwifruit) genome highlights the challenges associated with draft genomes and gene prediction in plants.</title>
        <authorList>
            <person name="Pilkington S."/>
            <person name="Crowhurst R."/>
            <person name="Hilario E."/>
            <person name="Nardozza S."/>
            <person name="Fraser L."/>
            <person name="Peng Y."/>
            <person name="Gunaseelan K."/>
            <person name="Simpson R."/>
            <person name="Tahir J."/>
            <person name="Deroles S."/>
            <person name="Templeton K."/>
            <person name="Luo Z."/>
            <person name="Davy M."/>
            <person name="Cheng C."/>
            <person name="Mcneilage M."/>
            <person name="Scaglione D."/>
            <person name="Liu Y."/>
            <person name="Zhang Q."/>
            <person name="Datson P."/>
            <person name="De Silva N."/>
            <person name="Gardiner S."/>
            <person name="Bassett H."/>
            <person name="Chagne D."/>
            <person name="Mccallum J."/>
            <person name="Dzierzon H."/>
            <person name="Deng C."/>
            <person name="Wang Y.-Y."/>
            <person name="Barron N."/>
            <person name="Manako K."/>
            <person name="Bowen J."/>
            <person name="Foster T."/>
            <person name="Erridge Z."/>
            <person name="Tiffin H."/>
            <person name="Waite C."/>
            <person name="Davies K."/>
            <person name="Grierson E."/>
            <person name="Laing W."/>
            <person name="Kirk R."/>
            <person name="Chen X."/>
            <person name="Wood M."/>
            <person name="Montefiori M."/>
            <person name="Brummell D."/>
            <person name="Schwinn K."/>
            <person name="Catanach A."/>
            <person name="Fullerton C."/>
            <person name="Li D."/>
            <person name="Meiyalaghan S."/>
            <person name="Nieuwenhuizen N."/>
            <person name="Read N."/>
            <person name="Prakash R."/>
            <person name="Hunter D."/>
            <person name="Zhang H."/>
            <person name="Mckenzie M."/>
            <person name="Knabel M."/>
            <person name="Harris A."/>
            <person name="Allan A."/>
            <person name="Chen A."/>
            <person name="Janssen B."/>
            <person name="Plunkett B."/>
            <person name="Dwamena C."/>
            <person name="Voogd C."/>
            <person name="Leif D."/>
            <person name="Lafferty D."/>
            <person name="Souleyre E."/>
            <person name="Varkonyi-Gasic E."/>
            <person name="Gambi F."/>
            <person name="Hanley J."/>
            <person name="Yao J.-L."/>
            <person name="Cheung J."/>
            <person name="David K."/>
            <person name="Warren B."/>
            <person name="Marsh K."/>
            <person name="Snowden K."/>
            <person name="Lin-Wang K."/>
            <person name="Brian L."/>
            <person name="Martinez-Sanchez M."/>
            <person name="Wang M."/>
            <person name="Ileperuma N."/>
            <person name="Macnee N."/>
            <person name="Campin R."/>
            <person name="Mcatee P."/>
            <person name="Drummond R."/>
            <person name="Espley R."/>
            <person name="Ireland H."/>
            <person name="Wu R."/>
            <person name="Atkinson R."/>
            <person name="Karunairetnam S."/>
            <person name="Bulley S."/>
            <person name="Chunkath S."/>
            <person name="Hanley Z."/>
            <person name="Storey R."/>
            <person name="Thrimawithana A."/>
            <person name="Thomson S."/>
            <person name="David C."/>
            <person name="Testolin R."/>
        </authorList>
    </citation>
    <scope>NUCLEOTIDE SEQUENCE [LARGE SCALE GENOMIC DNA]</scope>
    <source>
        <strain evidence="5">cv. Red5</strain>
        <tissue evidence="4">Young leaf</tissue>
    </source>
</reference>
<dbReference type="OrthoDB" id="1752359at2759"/>